<dbReference type="NCBIfam" id="TIGR01760">
    <property type="entry name" value="tape_meas_TP901"/>
    <property type="match status" value="1"/>
</dbReference>
<protein>
    <submittedName>
        <fullName evidence="5">Minor tail protein</fullName>
    </submittedName>
</protein>
<keyword evidence="2" id="KW-1188">Viral release from host cell</keyword>
<evidence type="ECO:0000256" key="3">
    <source>
        <dbReference type="SAM" id="Phobius"/>
    </source>
</evidence>
<name>A0A8S5TWK5_9CAUD</name>
<reference evidence="5" key="1">
    <citation type="journal article" date="2021" name="Proc. Natl. Acad. Sci. U.S.A.">
        <title>A Catalog of Tens of Thousands of Viruses from Human Metagenomes Reveals Hidden Associations with Chronic Diseases.</title>
        <authorList>
            <person name="Tisza M.J."/>
            <person name="Buck C.B."/>
        </authorList>
    </citation>
    <scope>NUCLEOTIDE SEQUENCE</scope>
    <source>
        <strain evidence="5">Ctcx61</strain>
    </source>
</reference>
<organism evidence="5">
    <name type="scientific">Siphoviridae sp. ctcx61</name>
    <dbReference type="NCBI Taxonomy" id="2825575"/>
    <lineage>
        <taxon>Viruses</taxon>
        <taxon>Duplodnaviria</taxon>
        <taxon>Heunggongvirae</taxon>
        <taxon>Uroviricota</taxon>
        <taxon>Caudoviricetes</taxon>
    </lineage>
</organism>
<dbReference type="InterPro" id="IPR010090">
    <property type="entry name" value="Phage_tape_meas"/>
</dbReference>
<dbReference type="PANTHER" id="PTHR37813:SF1">
    <property type="entry name" value="FELS-2 PROPHAGE PROTEIN"/>
    <property type="match status" value="1"/>
</dbReference>
<proteinExistence type="predicted"/>
<feature type="transmembrane region" description="Helical" evidence="3">
    <location>
        <begin position="406"/>
        <end position="428"/>
    </location>
</feature>
<accession>A0A8S5TWK5</accession>
<dbReference type="Pfam" id="PF10145">
    <property type="entry name" value="PhageMin_Tail"/>
    <property type="match status" value="1"/>
</dbReference>
<evidence type="ECO:0000313" key="5">
    <source>
        <dbReference type="EMBL" id="DAF86571.1"/>
    </source>
</evidence>
<dbReference type="PANTHER" id="PTHR37813">
    <property type="entry name" value="FELS-2 PROPHAGE PROTEIN"/>
    <property type="match status" value="1"/>
</dbReference>
<evidence type="ECO:0000256" key="2">
    <source>
        <dbReference type="ARBA" id="ARBA00022612"/>
    </source>
</evidence>
<evidence type="ECO:0000259" key="4">
    <source>
        <dbReference type="Pfam" id="PF10145"/>
    </source>
</evidence>
<keyword evidence="3" id="KW-1133">Transmembrane helix</keyword>
<feature type="transmembrane region" description="Helical" evidence="3">
    <location>
        <begin position="461"/>
        <end position="480"/>
    </location>
</feature>
<keyword evidence="1" id="KW-1245">Viral tail assembly</keyword>
<dbReference type="EMBL" id="BK015949">
    <property type="protein sequence ID" value="DAF86571.1"/>
    <property type="molecule type" value="Genomic_DNA"/>
</dbReference>
<feature type="transmembrane region" description="Helical" evidence="3">
    <location>
        <begin position="435"/>
        <end position="455"/>
    </location>
</feature>
<keyword evidence="3" id="KW-0472">Membrane</keyword>
<keyword evidence="3" id="KW-0812">Transmembrane</keyword>
<sequence length="617" mass="66087">MSQTKTLQAIIKLKDEISKPLKTVKENLESVKKSTDKMSSSIKNTATVMKNSGSSMVKIGATLTASIGGAFALCAKNAIEFESAWTGVLKTVNGSEAQLESIRQGLIDLSNKIPPSASELAGIAEIAGQLGIETDNIVKFTETMAMLADTTNIVGEEGALQLAKFMNVMGTSQDNVDRLGASIVELGNNFSTTEADILNMASRLSDLGILANFNETQVLAWATAMSSAGIEAEMGGTAMKKMVTEIERATLSGGDSLEQFAKIAGTTSSEFKKAFGEDASKATLMFLEGLNKVKQQGGSISQVLDDMDIKEVRLRETIIKLASTHEEVANALGMSASAWEENSALVDEASLRYGTTESQLKIMRNQIQNATLDIGNALLPVIRDLVEWVAKIANGFANLDPNIKEIIVKVGLIALAIGGVLLVGGGLLMFISNLVTAFGVLAGAGITLGGVIAFLTSPITLVIVAIGLLIANVVLVKKAWDDNWNGIRDKTIEICESVKSWWKGLVDWFFNNPVVATVREVFSGDSAKTKTTNKKGQKSAFGTKRVVGNDVPFRLHDGERVLTRTESDAYEKRIGFGTGITINIDKMTIREEADINKVARELADRLNRSRLAFGGGY</sequence>
<feature type="domain" description="Phage tail tape measure protein" evidence="4">
    <location>
        <begin position="107"/>
        <end position="298"/>
    </location>
</feature>
<evidence type="ECO:0000256" key="1">
    <source>
        <dbReference type="ARBA" id="ARBA00022465"/>
    </source>
</evidence>
<dbReference type="GO" id="GO:0098003">
    <property type="term" value="P:viral tail assembly"/>
    <property type="evidence" value="ECO:0007669"/>
    <property type="project" value="UniProtKB-KW"/>
</dbReference>